<dbReference type="OrthoDB" id="6159439at2759"/>
<evidence type="ECO:0000256" key="5">
    <source>
        <dbReference type="ARBA" id="ARBA00023155"/>
    </source>
</evidence>
<evidence type="ECO:0000256" key="1">
    <source>
        <dbReference type="ARBA" id="ARBA00004123"/>
    </source>
</evidence>
<dbReference type="STRING" id="8005.ENSEEEP00000000115"/>
<dbReference type="PANTHER" id="PTHR24339:SF26">
    <property type="entry name" value="HOMEOBOX PROTEIN EMX1"/>
    <property type="match status" value="1"/>
</dbReference>
<dbReference type="FunFam" id="1.10.10.60:FF:000299">
    <property type="entry name" value="Empty spiracles homeobox 3"/>
    <property type="match status" value="1"/>
</dbReference>
<dbReference type="InterPro" id="IPR050877">
    <property type="entry name" value="EMX-VAX-Noto_Homeobox_TFs"/>
</dbReference>
<evidence type="ECO:0000256" key="6">
    <source>
        <dbReference type="ARBA" id="ARBA00023242"/>
    </source>
</evidence>
<dbReference type="AlphaFoldDB" id="A0A4W4DM78"/>
<dbReference type="CDD" id="cd00086">
    <property type="entry name" value="homeodomain"/>
    <property type="match status" value="1"/>
</dbReference>
<reference evidence="11" key="3">
    <citation type="submission" date="2020-05" db="EMBL/GenBank/DDBJ databases">
        <title>Electrophorus electricus (electric eel) genome, fEleEle1, primary haplotype.</title>
        <authorList>
            <person name="Myers G."/>
            <person name="Meyer A."/>
            <person name="Fedrigo O."/>
            <person name="Formenti G."/>
            <person name="Rhie A."/>
            <person name="Tracey A."/>
            <person name="Sims Y."/>
            <person name="Jarvis E.D."/>
        </authorList>
    </citation>
    <scope>NUCLEOTIDE SEQUENCE [LARGE SCALE GENOMIC DNA]</scope>
</reference>
<dbReference type="InterPro" id="IPR017970">
    <property type="entry name" value="Homeobox_CS"/>
</dbReference>
<evidence type="ECO:0000256" key="4">
    <source>
        <dbReference type="ARBA" id="ARBA00023125"/>
    </source>
</evidence>
<organism evidence="11 12">
    <name type="scientific">Electrophorus electricus</name>
    <name type="common">Electric eel</name>
    <name type="synonym">Gymnotus electricus</name>
    <dbReference type="NCBI Taxonomy" id="8005"/>
    <lineage>
        <taxon>Eukaryota</taxon>
        <taxon>Metazoa</taxon>
        <taxon>Chordata</taxon>
        <taxon>Craniata</taxon>
        <taxon>Vertebrata</taxon>
        <taxon>Euteleostomi</taxon>
        <taxon>Actinopterygii</taxon>
        <taxon>Neopterygii</taxon>
        <taxon>Teleostei</taxon>
        <taxon>Ostariophysi</taxon>
        <taxon>Gymnotiformes</taxon>
        <taxon>Gymnotoidei</taxon>
        <taxon>Gymnotidae</taxon>
        <taxon>Electrophorus</taxon>
    </lineage>
</organism>
<evidence type="ECO:0000256" key="7">
    <source>
        <dbReference type="PROSITE-ProRule" id="PRU00108"/>
    </source>
</evidence>
<dbReference type="GO" id="GO:0030182">
    <property type="term" value="P:neuron differentiation"/>
    <property type="evidence" value="ECO:0007669"/>
    <property type="project" value="TreeGrafter"/>
</dbReference>
<dbReference type="GO" id="GO:0000978">
    <property type="term" value="F:RNA polymerase II cis-regulatory region sequence-specific DNA binding"/>
    <property type="evidence" value="ECO:0007669"/>
    <property type="project" value="TreeGrafter"/>
</dbReference>
<feature type="region of interest" description="Disordered" evidence="9">
    <location>
        <begin position="191"/>
        <end position="231"/>
    </location>
</feature>
<dbReference type="GeneTree" id="ENSGT00940000161476"/>
<dbReference type="PROSITE" id="PS50071">
    <property type="entry name" value="HOMEOBOX_2"/>
    <property type="match status" value="1"/>
</dbReference>
<evidence type="ECO:0000256" key="9">
    <source>
        <dbReference type="SAM" id="MobiDB-lite"/>
    </source>
</evidence>
<dbReference type="OMA" id="SPHPFFG"/>
<dbReference type="Proteomes" id="UP000314983">
    <property type="component" value="Chromosome 11"/>
</dbReference>
<reference evidence="11" key="5">
    <citation type="submission" date="2025-09" db="UniProtKB">
        <authorList>
            <consortium name="Ensembl"/>
        </authorList>
    </citation>
    <scope>IDENTIFICATION</scope>
</reference>
<dbReference type="GO" id="GO:0005634">
    <property type="term" value="C:nucleus"/>
    <property type="evidence" value="ECO:0007669"/>
    <property type="project" value="UniProtKB-SubCell"/>
</dbReference>
<dbReference type="GO" id="GO:0000981">
    <property type="term" value="F:DNA-binding transcription factor activity, RNA polymerase II-specific"/>
    <property type="evidence" value="ECO:0007669"/>
    <property type="project" value="InterPro"/>
</dbReference>
<dbReference type="InterPro" id="IPR020479">
    <property type="entry name" value="HD_metazoa"/>
</dbReference>
<feature type="DNA-binding region" description="Homeobox" evidence="7">
    <location>
        <begin position="133"/>
        <end position="192"/>
    </location>
</feature>
<protein>
    <recommendedName>
        <fullName evidence="10">Homeobox domain-containing protein</fullName>
    </recommendedName>
</protein>
<dbReference type="Ensembl" id="ENSEEET00000000120.2">
    <property type="protein sequence ID" value="ENSEEEP00000000115.1"/>
    <property type="gene ID" value="ENSEEEG00000000081.2"/>
</dbReference>
<evidence type="ECO:0000313" key="12">
    <source>
        <dbReference type="Proteomes" id="UP000314983"/>
    </source>
</evidence>
<feature type="domain" description="Homeobox" evidence="10">
    <location>
        <begin position="131"/>
        <end position="191"/>
    </location>
</feature>
<reference evidence="12" key="1">
    <citation type="journal article" date="2014" name="Science">
        <title>Nonhuman genetics. Genomic basis for the convergent evolution of electric organs.</title>
        <authorList>
            <person name="Gallant J.R."/>
            <person name="Traeger L.L."/>
            <person name="Volkening J.D."/>
            <person name="Moffett H."/>
            <person name="Chen P.H."/>
            <person name="Novina C.D."/>
            <person name="Phillips G.N.Jr."/>
            <person name="Anand R."/>
            <person name="Wells G.B."/>
            <person name="Pinch M."/>
            <person name="Guth R."/>
            <person name="Unguez G.A."/>
            <person name="Albert J.S."/>
            <person name="Zakon H.H."/>
            <person name="Samanta M.P."/>
            <person name="Sussman M.R."/>
        </authorList>
    </citation>
    <scope>NUCLEOTIDE SEQUENCE [LARGE SCALE GENOMIC DNA]</scope>
</reference>
<reference evidence="12" key="2">
    <citation type="journal article" date="2017" name="Sci. Adv.">
        <title>A tail of two voltages: Proteomic comparison of the three electric organs of the electric eel.</title>
        <authorList>
            <person name="Traeger L.L."/>
            <person name="Sabat G."/>
            <person name="Barrett-Wilt G.A."/>
            <person name="Wells G.B."/>
            <person name="Sussman M.R."/>
        </authorList>
    </citation>
    <scope>NUCLEOTIDE SEQUENCE [LARGE SCALE GENOMIC DNA]</scope>
</reference>
<dbReference type="InterPro" id="IPR009057">
    <property type="entry name" value="Homeodomain-like_sf"/>
</dbReference>
<evidence type="ECO:0000256" key="8">
    <source>
        <dbReference type="RuleBase" id="RU000682"/>
    </source>
</evidence>
<feature type="compositionally biased region" description="Basic residues" evidence="9">
    <location>
        <begin position="203"/>
        <end position="212"/>
    </location>
</feature>
<dbReference type="SMART" id="SM00389">
    <property type="entry name" value="HOX"/>
    <property type="match status" value="1"/>
</dbReference>
<keyword evidence="5 7" id="KW-0371">Homeobox</keyword>
<dbReference type="GO" id="GO:0007420">
    <property type="term" value="P:brain development"/>
    <property type="evidence" value="ECO:0007669"/>
    <property type="project" value="TreeGrafter"/>
</dbReference>
<dbReference type="Pfam" id="PF00046">
    <property type="entry name" value="Homeodomain"/>
    <property type="match status" value="1"/>
</dbReference>
<dbReference type="GO" id="GO:0035777">
    <property type="term" value="P:pronephric distal tubule development"/>
    <property type="evidence" value="ECO:0007669"/>
    <property type="project" value="Ensembl"/>
</dbReference>
<dbReference type="InterPro" id="IPR000047">
    <property type="entry name" value="HTH_motif"/>
</dbReference>
<comment type="similarity">
    <text evidence="2">Belongs to the EMX homeobox family.</text>
</comment>
<sequence length="231" mass="26545">MFSAAGKRCFTIESLVAKESPLSGEEPIRPTALSYTAPTDSFLNGYQTPAGRALYTNPELVFPETVNHTPLSVHPHQLGSTHFQHPHFFGTQHREPLNFYPWVLRNRFFGHRFQGNDVSHDSLLLHGPFARKPKRIRTAFSPSQLLRLERAFEKNHYVVGAERKQLANSLSLSETQVKVWFQNRRTKYKRQKLEEEGPESTQKKKGNHHINRWRIATKQTGSEDIDVTSDA</sequence>
<name>A0A4W4DM78_ELEEL</name>
<evidence type="ECO:0000313" key="11">
    <source>
        <dbReference type="Ensembl" id="ENSEEEP00000000115.1"/>
    </source>
</evidence>
<keyword evidence="3" id="KW-0217">Developmental protein</keyword>
<dbReference type="InterPro" id="IPR001356">
    <property type="entry name" value="HD"/>
</dbReference>
<evidence type="ECO:0000256" key="3">
    <source>
        <dbReference type="ARBA" id="ARBA00022473"/>
    </source>
</evidence>
<dbReference type="SUPFAM" id="SSF46689">
    <property type="entry name" value="Homeodomain-like"/>
    <property type="match status" value="1"/>
</dbReference>
<proteinExistence type="inferred from homology"/>
<evidence type="ECO:0000259" key="10">
    <source>
        <dbReference type="PROSITE" id="PS50071"/>
    </source>
</evidence>
<dbReference type="RefSeq" id="XP_026868877.1">
    <property type="nucleotide sequence ID" value="XM_027013076.2"/>
</dbReference>
<accession>A0A4W4DM78</accession>
<reference evidence="11" key="4">
    <citation type="submission" date="2025-08" db="UniProtKB">
        <authorList>
            <consortium name="Ensembl"/>
        </authorList>
    </citation>
    <scope>IDENTIFICATION</scope>
</reference>
<keyword evidence="4 7" id="KW-0238">DNA-binding</keyword>
<dbReference type="PANTHER" id="PTHR24339">
    <property type="entry name" value="HOMEOBOX PROTEIN EMX-RELATED"/>
    <property type="match status" value="1"/>
</dbReference>
<dbReference type="GeneID" id="113579269"/>
<dbReference type="PRINTS" id="PR00031">
    <property type="entry name" value="HTHREPRESSR"/>
</dbReference>
<evidence type="ECO:0000256" key="2">
    <source>
        <dbReference type="ARBA" id="ARBA00007397"/>
    </source>
</evidence>
<gene>
    <name evidence="11" type="primary">EMX1</name>
</gene>
<keyword evidence="12" id="KW-1185">Reference proteome</keyword>
<keyword evidence="6 7" id="KW-0539">Nucleus</keyword>
<comment type="subcellular location">
    <subcellularLocation>
        <location evidence="1 7 8">Nucleus</location>
    </subcellularLocation>
</comment>
<dbReference type="PROSITE" id="PS00027">
    <property type="entry name" value="HOMEOBOX_1"/>
    <property type="match status" value="1"/>
</dbReference>
<dbReference type="Gene3D" id="1.10.10.60">
    <property type="entry name" value="Homeodomain-like"/>
    <property type="match status" value="1"/>
</dbReference>
<dbReference type="PRINTS" id="PR00024">
    <property type="entry name" value="HOMEOBOX"/>
</dbReference>